<proteinExistence type="inferred from homology"/>
<feature type="domain" description="UspA" evidence="2">
    <location>
        <begin position="6"/>
        <end position="139"/>
    </location>
</feature>
<dbReference type="Proteomes" id="UP000283433">
    <property type="component" value="Unassembled WGS sequence"/>
</dbReference>
<dbReference type="OrthoDB" id="9788959at2"/>
<protein>
    <recommendedName>
        <fullName evidence="2">UspA domain-containing protein</fullName>
    </recommendedName>
</protein>
<dbReference type="PRINTS" id="PR01438">
    <property type="entry name" value="UNVRSLSTRESS"/>
</dbReference>
<comment type="similarity">
    <text evidence="1">Belongs to the universal stress protein A family.</text>
</comment>
<gene>
    <name evidence="3" type="ORF">BCY91_06595</name>
</gene>
<dbReference type="InterPro" id="IPR006015">
    <property type="entry name" value="Universal_stress_UspA"/>
</dbReference>
<organism evidence="3 4">
    <name type="scientific">Pelobium manganitolerans</name>
    <dbReference type="NCBI Taxonomy" id="1842495"/>
    <lineage>
        <taxon>Bacteria</taxon>
        <taxon>Pseudomonadati</taxon>
        <taxon>Bacteroidota</taxon>
        <taxon>Sphingobacteriia</taxon>
        <taxon>Sphingobacteriales</taxon>
        <taxon>Sphingobacteriaceae</taxon>
        <taxon>Pelobium</taxon>
    </lineage>
</organism>
<evidence type="ECO:0000256" key="1">
    <source>
        <dbReference type="ARBA" id="ARBA00008791"/>
    </source>
</evidence>
<evidence type="ECO:0000313" key="3">
    <source>
        <dbReference type="EMBL" id="RKD15181.1"/>
    </source>
</evidence>
<name>A0A419S516_9SPHI</name>
<feature type="domain" description="UspA" evidence="2">
    <location>
        <begin position="148"/>
        <end position="269"/>
    </location>
</feature>
<dbReference type="AlphaFoldDB" id="A0A419S516"/>
<dbReference type="PANTHER" id="PTHR46268:SF6">
    <property type="entry name" value="UNIVERSAL STRESS PROTEIN UP12"/>
    <property type="match status" value="1"/>
</dbReference>
<evidence type="ECO:0000259" key="2">
    <source>
        <dbReference type="Pfam" id="PF00582"/>
    </source>
</evidence>
<accession>A0A419S516</accession>
<dbReference type="RefSeq" id="WP_120182078.1">
    <property type="nucleotide sequence ID" value="NZ_MBTA01000025.1"/>
</dbReference>
<dbReference type="PANTHER" id="PTHR46268">
    <property type="entry name" value="STRESS RESPONSE PROTEIN NHAX"/>
    <property type="match status" value="1"/>
</dbReference>
<dbReference type="CDD" id="cd00293">
    <property type="entry name" value="USP-like"/>
    <property type="match status" value="2"/>
</dbReference>
<comment type="caution">
    <text evidence="3">The sequence shown here is derived from an EMBL/GenBank/DDBJ whole genome shotgun (WGS) entry which is preliminary data.</text>
</comment>
<keyword evidence="4" id="KW-1185">Reference proteome</keyword>
<sequence length="278" mass="31493">MMETLNILIPTDFSEVSSLAIEMAQVLERKIPIQIHMLHVMQVNDSDSDYLEGRSDAVLESKKLEALNKFEALKSRGAKFEAHIRVGKLTDQINLATAELGADLVLMGTKGSDGFMEMISGSEAQHVARYLQVPVLTIRPGTPMLDLKNILLVADFEQFGKGIQIETIKKLAKAFDSTIHLLQILTEGEEKYADEIEAQMKFFAEEHQLEKYETHLYRDRKVTDGVRNFNREAEMDLVCIRTNARKGINHLLFGSIAERLVNHCIKPLLTFQIKKQHA</sequence>
<dbReference type="SUPFAM" id="SSF52402">
    <property type="entry name" value="Adenine nucleotide alpha hydrolases-like"/>
    <property type="match status" value="2"/>
</dbReference>
<dbReference type="InterPro" id="IPR006016">
    <property type="entry name" value="UspA"/>
</dbReference>
<dbReference type="Pfam" id="PF00582">
    <property type="entry name" value="Usp"/>
    <property type="match status" value="2"/>
</dbReference>
<reference evidence="3 4" key="1">
    <citation type="submission" date="2016-07" db="EMBL/GenBank/DDBJ databases">
        <title>Genome of Pelobium manganitolerans.</title>
        <authorList>
            <person name="Wu S."/>
            <person name="Wang G."/>
        </authorList>
    </citation>
    <scope>NUCLEOTIDE SEQUENCE [LARGE SCALE GENOMIC DNA]</scope>
    <source>
        <strain evidence="3 4">YS-25</strain>
    </source>
</reference>
<dbReference type="Gene3D" id="3.40.50.12370">
    <property type="match status" value="1"/>
</dbReference>
<evidence type="ECO:0000313" key="4">
    <source>
        <dbReference type="Proteomes" id="UP000283433"/>
    </source>
</evidence>
<dbReference type="EMBL" id="MBTA01000025">
    <property type="protein sequence ID" value="RKD15181.1"/>
    <property type="molecule type" value="Genomic_DNA"/>
</dbReference>